<accession>A0A2S4K096</accession>
<proteinExistence type="predicted"/>
<evidence type="ECO:0000313" key="3">
    <source>
        <dbReference type="Proteomes" id="UP000237350"/>
    </source>
</evidence>
<keyword evidence="3" id="KW-1185">Reference proteome</keyword>
<feature type="region of interest" description="Disordered" evidence="1">
    <location>
        <begin position="335"/>
        <end position="361"/>
    </location>
</feature>
<gene>
    <name evidence="2" type="ORF">AU468_02215</name>
</gene>
<comment type="caution">
    <text evidence="2">The sequence shown here is derived from an EMBL/GenBank/DDBJ whole genome shotgun (WGS) entry which is preliminary data.</text>
</comment>
<dbReference type="OrthoDB" id="358587at2"/>
<evidence type="ECO:0008006" key="4">
    <source>
        <dbReference type="Google" id="ProtNLM"/>
    </source>
</evidence>
<protein>
    <recommendedName>
        <fullName evidence="4">PilZ domain-containing protein</fullName>
    </recommendedName>
</protein>
<dbReference type="AlphaFoldDB" id="A0A2S4K096"/>
<reference evidence="3" key="1">
    <citation type="submission" date="2015-12" db="EMBL/GenBank/DDBJ databases">
        <authorList>
            <person name="Lodha T.D."/>
            <person name="Chintalapati S."/>
            <person name="Chintalapati V.R."/>
            <person name="Sravanthi T."/>
        </authorList>
    </citation>
    <scope>NUCLEOTIDE SEQUENCE [LARGE SCALE GENOMIC DNA]</scope>
    <source>
        <strain evidence="3">JC133</strain>
    </source>
</reference>
<name>A0A2S4K096_9SPIO</name>
<dbReference type="RefSeq" id="WP_146049336.1">
    <property type="nucleotide sequence ID" value="NZ_LPWH01000005.1"/>
</dbReference>
<feature type="compositionally biased region" description="Low complexity" evidence="1">
    <location>
        <begin position="342"/>
        <end position="361"/>
    </location>
</feature>
<sequence length="361" mass="39964">MELLISALALGLATVLLYLAFRTSGPGASWLRFYVRGKESGFSLAEVHLLRRVARERALSNPEALFWSVRTLETCLQGVLQQYHAAAPSREEERRRFLNKLFDFRAQLEFRQPKYRLGISSTRRIEPGQPLKITVAGRGVIAARVSETARRYLAVRLSGEGGAVPAGFSWKNQRLGIYFWRRGDAGYYFETTVVAVPPNQKVPVLHLAHEDNLERSQKRGSVRREVDLPGQVYPLRDLALGNELEESSRGYRCRVLDISDDGAALALRGRVKAGFAMKLQVEAEGGVLILCGIVRSANYHSGKHITILHLQAQPPSADMRIQILSCVYRLGEDRFRDDPSEGDSSGAPPDSASSVSASSAG</sequence>
<organism evidence="2 3">
    <name type="scientific">Alkalispirochaeta sphaeroplastigenens</name>
    <dbReference type="NCBI Taxonomy" id="1187066"/>
    <lineage>
        <taxon>Bacteria</taxon>
        <taxon>Pseudomonadati</taxon>
        <taxon>Spirochaetota</taxon>
        <taxon>Spirochaetia</taxon>
        <taxon>Spirochaetales</taxon>
        <taxon>Spirochaetaceae</taxon>
        <taxon>Alkalispirochaeta</taxon>
    </lineage>
</organism>
<evidence type="ECO:0000313" key="2">
    <source>
        <dbReference type="EMBL" id="POR05181.1"/>
    </source>
</evidence>
<dbReference type="Proteomes" id="UP000237350">
    <property type="component" value="Unassembled WGS sequence"/>
</dbReference>
<evidence type="ECO:0000256" key="1">
    <source>
        <dbReference type="SAM" id="MobiDB-lite"/>
    </source>
</evidence>
<dbReference type="EMBL" id="LPWH01000005">
    <property type="protein sequence ID" value="POR05181.1"/>
    <property type="molecule type" value="Genomic_DNA"/>
</dbReference>